<feature type="domain" description="YhcG PDDEXK nuclease" evidence="1">
    <location>
        <begin position="179"/>
        <end position="329"/>
    </location>
</feature>
<dbReference type="AlphaFoldDB" id="A0A085ZTB8"/>
<proteinExistence type="predicted"/>
<dbReference type="Pfam" id="PF17761">
    <property type="entry name" value="DUF1016_N"/>
    <property type="match status" value="1"/>
</dbReference>
<dbReference type="GO" id="GO:0003676">
    <property type="term" value="F:nucleic acid binding"/>
    <property type="evidence" value="ECO:0007669"/>
    <property type="project" value="InterPro"/>
</dbReference>
<sequence>MAKKIKNTESLDNQIVFPNEKLFTDLSQLIEQGQHQVAMQANSALTILFWQVGKRINDDILQNQRAEYGKQIVPTVSAQLETLYGRNFTEKNVRRMMQFAELFSEMQIVVTLSRQLTWSHFLVLIPLKSEEAKQFYAQLAINETLGVRELRKQIANKAFERTEIANIQVTQNENFPINTFKDPYLLDFLGLHNGYLEKDIETAILGELEKFILELGKGFAFVERQKRMIIDGEDFYLDLLFYHRSLKRLVAIELKLGKFQAKYKGQMELYLKWLNKNERQEGEETPIGLILCAESSKEQVELLEMHKDGIMVAEYWTELPSKKELERKLHTALIEAKERFERKKLL</sequence>
<comment type="caution">
    <text evidence="3">The sequence shown here is derived from an EMBL/GenBank/DDBJ whole genome shotgun (WGS) entry which is preliminary data.</text>
</comment>
<dbReference type="Proteomes" id="UP000028703">
    <property type="component" value="Unassembled WGS sequence"/>
</dbReference>
<dbReference type="InterPro" id="IPR053148">
    <property type="entry name" value="PD-DEXK-like_domain"/>
</dbReference>
<dbReference type="Pfam" id="PF06250">
    <property type="entry name" value="YhcG_C"/>
    <property type="match status" value="1"/>
</dbReference>
<dbReference type="PANTHER" id="PTHR30547">
    <property type="entry name" value="UNCHARACTERIZED PROTEIN YHCG-RELATED"/>
    <property type="match status" value="1"/>
</dbReference>
<dbReference type="EMBL" id="JPRO01000006">
    <property type="protein sequence ID" value="KFF07682.1"/>
    <property type="molecule type" value="Genomic_DNA"/>
</dbReference>
<reference evidence="3 4" key="1">
    <citation type="submission" date="2014-07" db="EMBL/GenBank/DDBJ databases">
        <title>Genome of Chryseobacterium luteum DSM 18605.</title>
        <authorList>
            <person name="Stropko S.J."/>
            <person name="Pipes S.E."/>
            <person name="Newman J.D."/>
        </authorList>
    </citation>
    <scope>NUCLEOTIDE SEQUENCE [LARGE SCALE GENOMIC DNA]</scope>
    <source>
        <strain evidence="3 4">DSM 18605</strain>
    </source>
</reference>
<dbReference type="InterPro" id="IPR009362">
    <property type="entry name" value="YhcG_C"/>
</dbReference>
<evidence type="ECO:0000259" key="2">
    <source>
        <dbReference type="Pfam" id="PF17761"/>
    </source>
</evidence>
<organism evidence="3 4">
    <name type="scientific">Chryseobacterium luteum</name>
    <dbReference type="NCBI Taxonomy" id="421531"/>
    <lineage>
        <taxon>Bacteria</taxon>
        <taxon>Pseudomonadati</taxon>
        <taxon>Bacteroidota</taxon>
        <taxon>Flavobacteriia</taxon>
        <taxon>Flavobacteriales</taxon>
        <taxon>Weeksellaceae</taxon>
        <taxon>Chryseobacterium group</taxon>
        <taxon>Chryseobacterium</taxon>
    </lineage>
</organism>
<dbReference type="eggNOG" id="COG4804">
    <property type="taxonomic scope" value="Bacteria"/>
</dbReference>
<feature type="domain" description="YhcG N-terminal" evidence="2">
    <location>
        <begin position="26"/>
        <end position="161"/>
    </location>
</feature>
<dbReference type="STRING" id="421531.IX38_09730"/>
<dbReference type="RefSeq" id="WP_051884594.1">
    <property type="nucleotide sequence ID" value="NZ_JPRO01000006.1"/>
</dbReference>
<dbReference type="PANTHER" id="PTHR30547:SF5">
    <property type="entry name" value="NUCLEASE YHCG-RELATED"/>
    <property type="match status" value="1"/>
</dbReference>
<protein>
    <recommendedName>
        <fullName evidence="5">Cytoplasmic protein</fullName>
    </recommendedName>
</protein>
<gene>
    <name evidence="3" type="ORF">IX38_09730</name>
</gene>
<evidence type="ECO:0000259" key="1">
    <source>
        <dbReference type="Pfam" id="PF06250"/>
    </source>
</evidence>
<accession>A0A085ZTB8</accession>
<evidence type="ECO:0000313" key="4">
    <source>
        <dbReference type="Proteomes" id="UP000028703"/>
    </source>
</evidence>
<dbReference type="InterPro" id="IPR041527">
    <property type="entry name" value="YhcG_N"/>
</dbReference>
<name>A0A085ZTB8_9FLAO</name>
<keyword evidence="4" id="KW-1185">Reference proteome</keyword>
<dbReference type="OrthoDB" id="9801263at2"/>
<evidence type="ECO:0008006" key="5">
    <source>
        <dbReference type="Google" id="ProtNLM"/>
    </source>
</evidence>
<evidence type="ECO:0000313" key="3">
    <source>
        <dbReference type="EMBL" id="KFF07682.1"/>
    </source>
</evidence>
<dbReference type="Gene3D" id="3.40.1350.10">
    <property type="match status" value="1"/>
</dbReference>
<dbReference type="InterPro" id="IPR011856">
    <property type="entry name" value="tRNA_endonuc-like_dom_sf"/>
</dbReference>